<dbReference type="InterPro" id="IPR032465">
    <property type="entry name" value="ACMSD"/>
</dbReference>
<keyword evidence="4" id="KW-1185">Reference proteome</keyword>
<keyword evidence="3" id="KW-0378">Hydrolase</keyword>
<accession>B3E6J8</accession>
<organism evidence="3 4">
    <name type="scientific">Trichlorobacter lovleyi (strain ATCC BAA-1151 / DSM 17278 / SZ)</name>
    <name type="common">Geobacter lovleyi</name>
    <dbReference type="NCBI Taxonomy" id="398767"/>
    <lineage>
        <taxon>Bacteria</taxon>
        <taxon>Pseudomonadati</taxon>
        <taxon>Thermodesulfobacteriota</taxon>
        <taxon>Desulfuromonadia</taxon>
        <taxon>Geobacterales</taxon>
        <taxon>Geobacteraceae</taxon>
        <taxon>Trichlorobacter</taxon>
    </lineage>
</organism>
<dbReference type="KEGG" id="glo:Glov_1101"/>
<dbReference type="EMBL" id="CP001089">
    <property type="protein sequence ID" value="ACD94823.1"/>
    <property type="molecule type" value="Genomic_DNA"/>
</dbReference>
<dbReference type="RefSeq" id="WP_012469173.1">
    <property type="nucleotide sequence ID" value="NC_010814.1"/>
</dbReference>
<gene>
    <name evidence="3" type="ordered locus">Glov_1101</name>
</gene>
<dbReference type="AlphaFoldDB" id="B3E6J8"/>
<evidence type="ECO:0000259" key="2">
    <source>
        <dbReference type="Pfam" id="PF04909"/>
    </source>
</evidence>
<dbReference type="InterPro" id="IPR032466">
    <property type="entry name" value="Metal_Hydrolase"/>
</dbReference>
<dbReference type="Pfam" id="PF04909">
    <property type="entry name" value="Amidohydro_2"/>
    <property type="match status" value="1"/>
</dbReference>
<reference evidence="3 4" key="1">
    <citation type="submission" date="2008-05" db="EMBL/GenBank/DDBJ databases">
        <title>Complete sequence of chromosome of Geobacter lovleyi SZ.</title>
        <authorList>
            <consortium name="US DOE Joint Genome Institute"/>
            <person name="Lucas S."/>
            <person name="Copeland A."/>
            <person name="Lapidus A."/>
            <person name="Glavina del Rio T."/>
            <person name="Dalin E."/>
            <person name="Tice H."/>
            <person name="Bruce D."/>
            <person name="Goodwin L."/>
            <person name="Pitluck S."/>
            <person name="Chertkov O."/>
            <person name="Meincke L."/>
            <person name="Brettin T."/>
            <person name="Detter J.C."/>
            <person name="Han C."/>
            <person name="Tapia R."/>
            <person name="Kuske C.R."/>
            <person name="Schmutz J."/>
            <person name="Larimer F."/>
            <person name="Land M."/>
            <person name="Hauser L."/>
            <person name="Kyrpides N."/>
            <person name="Mikhailova N."/>
            <person name="Sung Y."/>
            <person name="Fletcher K.E."/>
            <person name="Ritalahti K.M."/>
            <person name="Loeffler F.E."/>
            <person name="Richardson P."/>
        </authorList>
    </citation>
    <scope>NUCLEOTIDE SEQUENCE [LARGE SCALE GENOMIC DNA]</scope>
    <source>
        <strain evidence="4">ATCC BAA-1151 / DSM 17278 / SZ</strain>
    </source>
</reference>
<dbReference type="SUPFAM" id="SSF51556">
    <property type="entry name" value="Metallo-dependent hydrolases"/>
    <property type="match status" value="1"/>
</dbReference>
<dbReference type="Proteomes" id="UP000002420">
    <property type="component" value="Chromosome"/>
</dbReference>
<dbReference type="GO" id="GO:0016831">
    <property type="term" value="F:carboxy-lyase activity"/>
    <property type="evidence" value="ECO:0007669"/>
    <property type="project" value="InterPro"/>
</dbReference>
<dbReference type="eggNOG" id="COG2159">
    <property type="taxonomic scope" value="Bacteria"/>
</dbReference>
<dbReference type="GO" id="GO:0005737">
    <property type="term" value="C:cytoplasm"/>
    <property type="evidence" value="ECO:0007669"/>
    <property type="project" value="TreeGrafter"/>
</dbReference>
<dbReference type="GO" id="GO:0016787">
    <property type="term" value="F:hydrolase activity"/>
    <property type="evidence" value="ECO:0007669"/>
    <property type="project" value="UniProtKB-KW"/>
</dbReference>
<protein>
    <submittedName>
        <fullName evidence="3">Amidohydrolase 2</fullName>
    </submittedName>
</protein>
<dbReference type="HOGENOM" id="CLU_830949_0_0_7"/>
<feature type="domain" description="Amidohydrolase-related" evidence="2">
    <location>
        <begin position="96"/>
        <end position="274"/>
    </location>
</feature>
<evidence type="ECO:0000256" key="1">
    <source>
        <dbReference type="ARBA" id="ARBA00023239"/>
    </source>
</evidence>
<name>B3E6J8_TRIL1</name>
<dbReference type="GO" id="GO:0019748">
    <property type="term" value="P:secondary metabolic process"/>
    <property type="evidence" value="ECO:0007669"/>
    <property type="project" value="TreeGrafter"/>
</dbReference>
<proteinExistence type="predicted"/>
<dbReference type="PANTHER" id="PTHR21240">
    <property type="entry name" value="2-AMINO-3-CARBOXYLMUCONATE-6-SEMIALDEHYDE DECARBOXYLASE"/>
    <property type="match status" value="1"/>
</dbReference>
<evidence type="ECO:0000313" key="3">
    <source>
        <dbReference type="EMBL" id="ACD94823.1"/>
    </source>
</evidence>
<evidence type="ECO:0000313" key="4">
    <source>
        <dbReference type="Proteomes" id="UP000002420"/>
    </source>
</evidence>
<keyword evidence="1" id="KW-0456">Lyase</keyword>
<sequence>MHPIIDIHCHTAGIGSGNSGCFISPDLRKSWKYRVYLNSFGVQEHELLHHGDKLVLERLSASLTASGKVDMAVVLAMDGALDSQGKLDQSCTEMYIPNDFLAEAVKQHPNLRFGASINPYRRDALELLDKAVEAGAVLMKWLPSIQHIDLADKRLVPFYQRMQQHGLPLLTHTGDEASFTCARNELGDPHRLRLALEQGVTVIAAHAAANGSNEGEHNFSRFLRLCDLHKNLHADISALTQINRPGQLHRLIQQHYLHGRLHYGTDMPLTNTPLVSPLGHLTRLAPWTVARLMTIKNPWDRDLELKRALGVPEEVFSNPARLLKIQKDR</sequence>
<dbReference type="STRING" id="398767.Glov_1101"/>
<dbReference type="InterPro" id="IPR006680">
    <property type="entry name" value="Amidohydro-rel"/>
</dbReference>
<dbReference type="PANTHER" id="PTHR21240:SF28">
    <property type="entry name" value="ISO-OROTATE DECARBOXYLASE (EUROFUNG)"/>
    <property type="match status" value="1"/>
</dbReference>
<dbReference type="Gene3D" id="3.20.20.140">
    <property type="entry name" value="Metal-dependent hydrolases"/>
    <property type="match status" value="1"/>
</dbReference>
<dbReference type="OrthoDB" id="9771320at2"/>